<proteinExistence type="predicted"/>
<sequence length="131" mass="14628">MLLVGLERVTETLRSCDSEMEKQHGRIRLRAEGRRGEREKEREREKLSTTCGSVSCGAICLGHPCTQQNSCWVPGCLRPRAPLGTDPLCAVDSLSFSPFLLLLSVQPQPENPTVLFLQSQPRRFSVNSPFT</sequence>
<dbReference type="EMBL" id="LHQQ01000028">
    <property type="protein sequence ID" value="KOS46464.1"/>
    <property type="molecule type" value="Genomic_DNA"/>
</dbReference>
<dbReference type="AlphaFoldDB" id="A0A0M8PDM0"/>
<accession>A0A0M8PDM0</accession>
<comment type="caution">
    <text evidence="1">The sequence shown here is derived from an EMBL/GenBank/DDBJ whole genome shotgun (WGS) entry which is preliminary data.</text>
</comment>
<keyword evidence="2" id="KW-1185">Reference proteome</keyword>
<gene>
    <name evidence="1" type="ORF">ACN38_g2523</name>
</gene>
<protein>
    <submittedName>
        <fullName evidence="1">Uncharacterized protein</fullName>
    </submittedName>
</protein>
<name>A0A0M8PDM0_9EURO</name>
<dbReference type="Proteomes" id="UP000037696">
    <property type="component" value="Unassembled WGS sequence"/>
</dbReference>
<evidence type="ECO:0000313" key="2">
    <source>
        <dbReference type="Proteomes" id="UP000037696"/>
    </source>
</evidence>
<evidence type="ECO:0000313" key="1">
    <source>
        <dbReference type="EMBL" id="KOS46464.1"/>
    </source>
</evidence>
<reference evidence="1 2" key="1">
    <citation type="submission" date="2015-08" db="EMBL/GenBank/DDBJ databases">
        <title>Genome sequencing of Penicillium nordicum.</title>
        <authorList>
            <person name="Nguyen H.D."/>
            <person name="Seifert K.A."/>
        </authorList>
    </citation>
    <scope>NUCLEOTIDE SEQUENCE [LARGE SCALE GENOMIC DNA]</scope>
    <source>
        <strain evidence="1 2">DAOMC 185683</strain>
    </source>
</reference>
<organism evidence="1 2">
    <name type="scientific">Penicillium nordicum</name>
    <dbReference type="NCBI Taxonomy" id="229535"/>
    <lineage>
        <taxon>Eukaryota</taxon>
        <taxon>Fungi</taxon>
        <taxon>Dikarya</taxon>
        <taxon>Ascomycota</taxon>
        <taxon>Pezizomycotina</taxon>
        <taxon>Eurotiomycetes</taxon>
        <taxon>Eurotiomycetidae</taxon>
        <taxon>Eurotiales</taxon>
        <taxon>Aspergillaceae</taxon>
        <taxon>Penicillium</taxon>
    </lineage>
</organism>